<dbReference type="EMBL" id="ABCB02000016">
    <property type="protein sequence ID" value="EDO62097.1"/>
    <property type="molecule type" value="Genomic_DNA"/>
</dbReference>
<organism evidence="2 4">
    <name type="scientific">[Clostridium] leptum DSM 753</name>
    <dbReference type="NCBI Taxonomy" id="428125"/>
    <lineage>
        <taxon>Bacteria</taxon>
        <taxon>Bacillati</taxon>
        <taxon>Bacillota</taxon>
        <taxon>Clostridia</taxon>
        <taxon>Eubacteriales</taxon>
        <taxon>Oscillospiraceae</taxon>
        <taxon>Oscillospiraceae incertae sedis</taxon>
    </lineage>
</organism>
<dbReference type="InterPro" id="IPR050490">
    <property type="entry name" value="Bact_solute-bd_prot1"/>
</dbReference>
<dbReference type="PROSITE" id="PS51257">
    <property type="entry name" value="PROKAR_LIPOPROTEIN"/>
    <property type="match status" value="1"/>
</dbReference>
<gene>
    <name evidence="3" type="ORF">CH238_06395</name>
    <name evidence="2" type="ORF">CLOLEP_00957</name>
</gene>
<feature type="chain" id="PRO_5041856742" evidence="1">
    <location>
        <begin position="32"/>
        <end position="441"/>
    </location>
</feature>
<reference evidence="3 5" key="3">
    <citation type="submission" date="2017-07" db="EMBL/GenBank/DDBJ databases">
        <title>Prevalence of linear plasmids in Cutibacterium (Propionibacterium) acnes isolates obtained from prostatic tissue.</title>
        <authorList>
            <person name="Davidsson S."/>
            <person name="Carlsson J."/>
            <person name="Molling P."/>
            <person name="Andren O."/>
            <person name="Andersson S.-O."/>
            <person name="Brzuszkiewicz E."/>
            <person name="Poehlein A."/>
            <person name="Al-Zeer M."/>
            <person name="Brinkmann V."/>
            <person name="Scavenius C."/>
            <person name="Nazipi S."/>
            <person name="Soderquist B."/>
            <person name="Bruggemann H."/>
        </authorList>
    </citation>
    <scope>NUCLEOTIDE SEQUENCE [LARGE SCALE GENOMIC DNA]</scope>
    <source>
        <strain evidence="3 5">DSM 753</strain>
    </source>
</reference>
<proteinExistence type="predicted"/>
<dbReference type="SUPFAM" id="SSF53850">
    <property type="entry name" value="Periplasmic binding protein-like II"/>
    <property type="match status" value="1"/>
</dbReference>
<dbReference type="PANTHER" id="PTHR43649:SF12">
    <property type="entry name" value="DIACETYLCHITOBIOSE BINDING PROTEIN DASA"/>
    <property type="match status" value="1"/>
</dbReference>
<dbReference type="EMBL" id="NOXF01000003">
    <property type="protein sequence ID" value="PEQ25063.1"/>
    <property type="molecule type" value="Genomic_DNA"/>
</dbReference>
<dbReference type="eggNOG" id="COG1653">
    <property type="taxonomic scope" value="Bacteria"/>
</dbReference>
<keyword evidence="1" id="KW-0732">Signal</keyword>
<keyword evidence="5" id="KW-1185">Reference proteome</keyword>
<dbReference type="InterPro" id="IPR006059">
    <property type="entry name" value="SBP"/>
</dbReference>
<comment type="caution">
    <text evidence="2">The sequence shown here is derived from an EMBL/GenBank/DDBJ whole genome shotgun (WGS) entry which is preliminary data.</text>
</comment>
<dbReference type="Proteomes" id="UP000220611">
    <property type="component" value="Unassembled WGS sequence"/>
</dbReference>
<evidence type="ECO:0000313" key="2">
    <source>
        <dbReference type="EMBL" id="EDO62097.1"/>
    </source>
</evidence>
<reference evidence="2 4" key="2">
    <citation type="submission" date="2007-08" db="EMBL/GenBank/DDBJ databases">
        <authorList>
            <person name="Fulton L."/>
            <person name="Clifton S."/>
            <person name="Fulton B."/>
            <person name="Xu J."/>
            <person name="Minx P."/>
            <person name="Pepin K.H."/>
            <person name="Johnson M."/>
            <person name="Thiruvilangam P."/>
            <person name="Bhonagiri V."/>
            <person name="Nash W.E."/>
            <person name="Wang C."/>
            <person name="Mardis E.R."/>
            <person name="Wilson R.K."/>
        </authorList>
    </citation>
    <scope>NUCLEOTIDE SEQUENCE [LARGE SCALE GENOMIC DNA]</scope>
    <source>
        <strain evidence="2 4">DSM 753</strain>
    </source>
</reference>
<evidence type="ECO:0000313" key="3">
    <source>
        <dbReference type="EMBL" id="PEQ25063.1"/>
    </source>
</evidence>
<evidence type="ECO:0000313" key="4">
    <source>
        <dbReference type="Proteomes" id="UP000003490"/>
    </source>
</evidence>
<dbReference type="PANTHER" id="PTHR43649">
    <property type="entry name" value="ARABINOSE-BINDING PROTEIN-RELATED"/>
    <property type="match status" value="1"/>
</dbReference>
<protein>
    <submittedName>
        <fullName evidence="2">ABC transporter, solute-binding protein</fullName>
    </submittedName>
    <submittedName>
        <fullName evidence="3">Carbohydrate ABC transporter substrate-binding protein</fullName>
    </submittedName>
</protein>
<evidence type="ECO:0000256" key="1">
    <source>
        <dbReference type="SAM" id="SignalP"/>
    </source>
</evidence>
<name>A7VQX5_9FIRM</name>
<reference evidence="2 4" key="1">
    <citation type="submission" date="2007-08" db="EMBL/GenBank/DDBJ databases">
        <title>Draft genome sequence of Clostridium leptum (DSM 753).</title>
        <authorList>
            <person name="Sudarsanam P."/>
            <person name="Ley R."/>
            <person name="Guruge J."/>
            <person name="Turnbaugh P.J."/>
            <person name="Mahowald M."/>
            <person name="Liep D."/>
            <person name="Gordon J."/>
        </authorList>
    </citation>
    <scope>NUCLEOTIDE SEQUENCE [LARGE SCALE GENOMIC DNA]</scope>
    <source>
        <strain evidence="2 4">DSM 753</strain>
    </source>
</reference>
<dbReference type="Pfam" id="PF13416">
    <property type="entry name" value="SBP_bac_8"/>
    <property type="match status" value="1"/>
</dbReference>
<dbReference type="HOGENOM" id="CLU_656958_0_0_9"/>
<dbReference type="Gene3D" id="3.40.190.10">
    <property type="entry name" value="Periplasmic binding protein-like II"/>
    <property type="match status" value="1"/>
</dbReference>
<dbReference type="Proteomes" id="UP000003490">
    <property type="component" value="Unassembled WGS sequence"/>
</dbReference>
<feature type="signal peptide" evidence="1">
    <location>
        <begin position="1"/>
        <end position="31"/>
    </location>
</feature>
<dbReference type="OrthoDB" id="1824059at2"/>
<accession>A7VQX5</accession>
<sequence>MERERKMKRKSLLVKVLSVSLACLMAAGSLAGCNSGGGGEASGSQTATDGKYDLTFWTYSDMVLNDQGKLLDGWVEDFVAENDDVNSISVVAKDDADLLTSLMAGVGLPDMFCAAGRDSVSFQKAIDLLDLTPLYEEDQEWSDGFYSEARDAVTIDGKKLAVPFMTFVPLIFRNTTVLEAAGIDWENEPLDTWEDFYDQCQRVKDAGYDATHSWSTGHFTCPAGILACDAENLTIGVENGKTTIKPEQCVRAFETILAMEQYSNGMVYASQAATEAFKTDQLAFLCAGPWTEPDYQQAGVKYDIQLIPAYEEGGWTGGCEGQDWMYGVDSGDEGRNDAIRRWLKKMGDYETQKEFTRVIGRSTLREDVMHDPEALELDVAKKLSQGLECGMYQMDFGHSSVFWVSAITDVAPLVTSGELTPEEAAQKYVDAINALYAEAGE</sequence>
<dbReference type="AlphaFoldDB" id="A7VQX5"/>
<evidence type="ECO:0000313" key="5">
    <source>
        <dbReference type="Proteomes" id="UP000220611"/>
    </source>
</evidence>